<dbReference type="AlphaFoldDB" id="A0A916RG23"/>
<dbReference type="EMBL" id="BMKB01000004">
    <property type="protein sequence ID" value="GGA55147.1"/>
    <property type="molecule type" value="Genomic_DNA"/>
</dbReference>
<evidence type="ECO:0000313" key="1">
    <source>
        <dbReference type="EMBL" id="GGA55147.1"/>
    </source>
</evidence>
<sequence length="154" mass="17339">MDARQFRNTFAILHNLDKQELEDASVLIPDANGGSDWSRFTNGIGTFVLKLPTDRLEKLYALIDGRQPDKYRGVPPLTFGYTNWRGKFEQRTVRPRKVWSGKSRNDVAHVVVCCNDEIVHDPTIDQSGIVAPTDDGFVHVEFLIPAQILKEGAS</sequence>
<gene>
    <name evidence="1" type="ORF">GCM10011499_26650</name>
</gene>
<dbReference type="OrthoDB" id="983041at2"/>
<evidence type="ECO:0000313" key="2">
    <source>
        <dbReference type="Proteomes" id="UP000596977"/>
    </source>
</evidence>
<dbReference type="Proteomes" id="UP000596977">
    <property type="component" value="Unassembled WGS sequence"/>
</dbReference>
<accession>A0A916RG23</accession>
<organism evidence="1 2">
    <name type="scientific">Pelagibacterium lentulum</name>
    <dbReference type="NCBI Taxonomy" id="2029865"/>
    <lineage>
        <taxon>Bacteria</taxon>
        <taxon>Pseudomonadati</taxon>
        <taxon>Pseudomonadota</taxon>
        <taxon>Alphaproteobacteria</taxon>
        <taxon>Hyphomicrobiales</taxon>
        <taxon>Devosiaceae</taxon>
        <taxon>Pelagibacterium</taxon>
    </lineage>
</organism>
<keyword evidence="2" id="KW-1185">Reference proteome</keyword>
<protein>
    <submittedName>
        <fullName evidence="1">Uncharacterized protein</fullName>
    </submittedName>
</protein>
<reference evidence="1 2" key="1">
    <citation type="journal article" date="2014" name="Int. J. Syst. Evol. Microbiol.">
        <title>Complete genome sequence of Corynebacterium casei LMG S-19264T (=DSM 44701T), isolated from a smear-ripened cheese.</title>
        <authorList>
            <consortium name="US DOE Joint Genome Institute (JGI-PGF)"/>
            <person name="Walter F."/>
            <person name="Albersmeier A."/>
            <person name="Kalinowski J."/>
            <person name="Ruckert C."/>
        </authorList>
    </citation>
    <scope>NUCLEOTIDE SEQUENCE [LARGE SCALE GENOMIC DNA]</scope>
    <source>
        <strain evidence="1 2">CGMCC 1.15896</strain>
    </source>
</reference>
<comment type="caution">
    <text evidence="1">The sequence shown here is derived from an EMBL/GenBank/DDBJ whole genome shotgun (WGS) entry which is preliminary data.</text>
</comment>
<proteinExistence type="predicted"/>
<name>A0A916RG23_9HYPH</name>
<dbReference type="RefSeq" id="WP_127072132.1">
    <property type="nucleotide sequence ID" value="NZ_BMKB01000004.1"/>
</dbReference>